<dbReference type="Pfam" id="PF05991">
    <property type="entry name" value="NYN_YacP"/>
    <property type="match status" value="1"/>
</dbReference>
<sequence>MTADDGAGAAAGEEGPTRPLPEAVRARIIEYGSDVLGSMPVADLPQALRRVARFEPRRRARLAGPQIAAQLETDASFRGRVAERMERVWPELAEGLRGGVVPPAADPVTVAAAAYLLRPEGWAGIVERIHSELEHRETVKEADEAAETIAQLRRQLAEAKAEHRGEVTRLRSGLREQRSSIADLRRRVHAERQRAKEAVERAEQAAAEAADRSSAAAGQVGAVEAENRRLRNRLAAAETQLENARRAARAGRSADEARLRVLIEVLLDASHGLRRELALPTSIESPADLVAGETRDRGLGMPGRGLPDDDPGLVDQLLVLPRIHLLVDGYNVTKTGYDTLPLADQRSRLLTGLEGLASRTKAEITCVFDGADVEAPPALSATRRVRLLFSAPGETADELIVRLVRAEPSGRPLAVVTSDKEIVSAVRREGARTVASVLLLRRLETG</sequence>
<evidence type="ECO:0000256" key="1">
    <source>
        <dbReference type="SAM" id="MobiDB-lite"/>
    </source>
</evidence>
<feature type="region of interest" description="Disordered" evidence="1">
    <location>
        <begin position="195"/>
        <end position="220"/>
    </location>
</feature>
<feature type="compositionally biased region" description="Low complexity" evidence="1">
    <location>
        <begin position="204"/>
        <end position="220"/>
    </location>
</feature>
<keyword evidence="3" id="KW-1185">Reference proteome</keyword>
<proteinExistence type="predicted"/>
<accession>A0A852U3P1</accession>
<evidence type="ECO:0000313" key="2">
    <source>
        <dbReference type="EMBL" id="NYE48734.1"/>
    </source>
</evidence>
<dbReference type="AlphaFoldDB" id="A0A852U3P1"/>
<dbReference type="InterPro" id="IPR010298">
    <property type="entry name" value="YacP-like"/>
</dbReference>
<dbReference type="Proteomes" id="UP000589036">
    <property type="component" value="Unassembled WGS sequence"/>
</dbReference>
<evidence type="ECO:0000313" key="3">
    <source>
        <dbReference type="Proteomes" id="UP000589036"/>
    </source>
</evidence>
<name>A0A852U3P1_9ACTN</name>
<dbReference type="EMBL" id="JACCCC010000001">
    <property type="protein sequence ID" value="NYE48734.1"/>
    <property type="molecule type" value="Genomic_DNA"/>
</dbReference>
<feature type="compositionally biased region" description="Low complexity" evidence="1">
    <location>
        <begin position="1"/>
        <end position="14"/>
    </location>
</feature>
<comment type="caution">
    <text evidence="2">The sequence shown here is derived from an EMBL/GenBank/DDBJ whole genome shotgun (WGS) entry which is preliminary data.</text>
</comment>
<protein>
    <submittedName>
        <fullName evidence="2">Putative RNA-binding protein with PIN domain/rubrerythrin</fullName>
    </submittedName>
</protein>
<dbReference type="PANTHER" id="PTHR34547">
    <property type="entry name" value="YACP-LIKE NYN DOMAIN PROTEIN"/>
    <property type="match status" value="1"/>
</dbReference>
<reference evidence="2 3" key="1">
    <citation type="submission" date="2020-07" db="EMBL/GenBank/DDBJ databases">
        <title>Sequencing the genomes of 1000 actinobacteria strains.</title>
        <authorList>
            <person name="Klenk H.-P."/>
        </authorList>
    </citation>
    <scope>NUCLEOTIDE SEQUENCE [LARGE SCALE GENOMIC DNA]</scope>
    <source>
        <strain evidence="2 3">CXB654</strain>
    </source>
</reference>
<dbReference type="PANTHER" id="PTHR34547:SF1">
    <property type="entry name" value="YACP-LIKE NYN DOMAIN PROTEIN"/>
    <property type="match status" value="1"/>
</dbReference>
<gene>
    <name evidence="2" type="ORF">HDA32_003854</name>
</gene>
<dbReference type="RefSeq" id="WP_179644511.1">
    <property type="nucleotide sequence ID" value="NZ_BAAAYY010000010.1"/>
</dbReference>
<organism evidence="2 3">
    <name type="scientific">Spinactinospora alkalitolerans</name>
    <dbReference type="NCBI Taxonomy" id="687207"/>
    <lineage>
        <taxon>Bacteria</taxon>
        <taxon>Bacillati</taxon>
        <taxon>Actinomycetota</taxon>
        <taxon>Actinomycetes</taxon>
        <taxon>Streptosporangiales</taxon>
        <taxon>Nocardiopsidaceae</taxon>
        <taxon>Spinactinospora</taxon>
    </lineage>
</organism>
<feature type="region of interest" description="Disordered" evidence="1">
    <location>
        <begin position="1"/>
        <end position="22"/>
    </location>
</feature>